<dbReference type="PANTHER" id="PTHR47619:SF1">
    <property type="entry name" value="EXODEOXYRIBONUCLEASE WALJ"/>
    <property type="match status" value="1"/>
</dbReference>
<dbReference type="InterPro" id="IPR001279">
    <property type="entry name" value="Metallo-B-lactamas"/>
</dbReference>
<dbReference type="Gene3D" id="3.60.15.10">
    <property type="entry name" value="Ribonuclease Z/Hydroxyacylglutathione hydrolase-like"/>
    <property type="match status" value="1"/>
</dbReference>
<dbReference type="AlphaFoldDB" id="A0A134BLK6"/>
<dbReference type="InterPro" id="IPR052533">
    <property type="entry name" value="WalJ/YycJ-like"/>
</dbReference>
<reference evidence="2 3" key="1">
    <citation type="submission" date="2016-01" db="EMBL/GenBank/DDBJ databases">
        <authorList>
            <person name="Oliw E.H."/>
        </authorList>
    </citation>
    <scope>NUCLEOTIDE SEQUENCE [LARGE SCALE GENOMIC DNA]</scope>
    <source>
        <strain evidence="2 3">DNF00307</strain>
    </source>
</reference>
<gene>
    <name evidence="2" type="ORF">HMPREF1860_00265</name>
</gene>
<dbReference type="Proteomes" id="UP000070531">
    <property type="component" value="Unassembled WGS sequence"/>
</dbReference>
<dbReference type="PANTHER" id="PTHR47619">
    <property type="entry name" value="METALLO-HYDROLASE YYCJ-RELATED"/>
    <property type="match status" value="1"/>
</dbReference>
<feature type="domain" description="Metallo-beta-lactamase" evidence="1">
    <location>
        <begin position="21"/>
        <end position="204"/>
    </location>
</feature>
<dbReference type="PATRIC" id="fig|419005.5.peg.269"/>
<dbReference type="Pfam" id="PF12706">
    <property type="entry name" value="Lactamase_B_2"/>
    <property type="match status" value="1"/>
</dbReference>
<comment type="caution">
    <text evidence="2">The sequence shown here is derived from an EMBL/GenBank/DDBJ whole genome shotgun (WGS) entry which is preliminary data.</text>
</comment>
<dbReference type="SMART" id="SM00849">
    <property type="entry name" value="Lactamase_B"/>
    <property type="match status" value="1"/>
</dbReference>
<evidence type="ECO:0000313" key="3">
    <source>
        <dbReference type="Proteomes" id="UP000070531"/>
    </source>
</evidence>
<evidence type="ECO:0000313" key="2">
    <source>
        <dbReference type="EMBL" id="KXB80832.1"/>
    </source>
</evidence>
<dbReference type="SUPFAM" id="SSF56281">
    <property type="entry name" value="Metallo-hydrolase/oxidoreductase"/>
    <property type="match status" value="1"/>
</dbReference>
<proteinExistence type="predicted"/>
<evidence type="ECO:0000259" key="1">
    <source>
        <dbReference type="SMART" id="SM00849"/>
    </source>
</evidence>
<organism evidence="2">
    <name type="scientific">Prevotella amnii</name>
    <dbReference type="NCBI Taxonomy" id="419005"/>
    <lineage>
        <taxon>Bacteria</taxon>
        <taxon>Pseudomonadati</taxon>
        <taxon>Bacteroidota</taxon>
        <taxon>Bacteroidia</taxon>
        <taxon>Bacteroidales</taxon>
        <taxon>Prevotellaceae</taxon>
        <taxon>Prevotella</taxon>
    </lineage>
</organism>
<sequence>MSALKKEISMLNFISFGSGSSGNCYLLYSETDCLMIDCGVGIRLLKKYFQNYNLPIRMIKHIILTHDHADHVKAVGSISKDLNIPVYATELVHQGIRKNLAVHRKIDSKLVVEIEKQERIEIGEFSVTPFSVPHDSTDCVGYCIEHEGISFVLVTDCGQVTEEILKYISKANYLVLESNHEPEKLIAGSYPAHLKKRILGATGHLSNEDCGKALVEGATSKLKHVWLCHLSDENNHPELARKTIENILRTNGIIPNVDFVLDILKRKTPSEIQPLV</sequence>
<name>A0A134BLK6_9BACT</name>
<accession>A0A134BLK6</accession>
<dbReference type="EMBL" id="LSDL01000015">
    <property type="protein sequence ID" value="KXB80832.1"/>
    <property type="molecule type" value="Genomic_DNA"/>
</dbReference>
<protein>
    <submittedName>
        <fullName evidence="2">Metallo-beta-lactamase domain protein</fullName>
    </submittedName>
</protein>
<dbReference type="InterPro" id="IPR036866">
    <property type="entry name" value="RibonucZ/Hydroxyglut_hydro"/>
</dbReference>